<evidence type="ECO:0008006" key="11">
    <source>
        <dbReference type="Google" id="ProtNLM"/>
    </source>
</evidence>
<feature type="region of interest" description="Disordered" evidence="6">
    <location>
        <begin position="30"/>
        <end position="81"/>
    </location>
</feature>
<dbReference type="Gene3D" id="1.20.1270.220">
    <property type="match status" value="1"/>
</dbReference>
<accession>A0A484KMF8</accession>
<feature type="coiled-coil region" evidence="5">
    <location>
        <begin position="177"/>
        <end position="207"/>
    </location>
</feature>
<keyword evidence="3" id="KW-0804">Transcription</keyword>
<keyword evidence="2 4" id="KW-0103">Bromodomain</keyword>
<feature type="domain" description="Bromo" evidence="7">
    <location>
        <begin position="358"/>
        <end position="430"/>
    </location>
</feature>
<dbReference type="InterPro" id="IPR027353">
    <property type="entry name" value="NET_dom"/>
</dbReference>
<keyword evidence="1" id="KW-0805">Transcription regulation</keyword>
<dbReference type="EMBL" id="OOIL02000403">
    <property type="protein sequence ID" value="VFQ64319.1"/>
    <property type="molecule type" value="Genomic_DNA"/>
</dbReference>
<feature type="domain" description="NET" evidence="8">
    <location>
        <begin position="485"/>
        <end position="566"/>
    </location>
</feature>
<feature type="compositionally biased region" description="Polar residues" evidence="6">
    <location>
        <begin position="43"/>
        <end position="53"/>
    </location>
</feature>
<evidence type="ECO:0000259" key="7">
    <source>
        <dbReference type="PROSITE" id="PS50014"/>
    </source>
</evidence>
<gene>
    <name evidence="9" type="ORF">CCAM_LOCUS6095</name>
</gene>
<dbReference type="PANTHER" id="PTHR45926">
    <property type="entry name" value="OSJNBA0053K19.4 PROTEIN"/>
    <property type="match status" value="1"/>
</dbReference>
<dbReference type="InterPro" id="IPR038336">
    <property type="entry name" value="NET_sf"/>
</dbReference>
<dbReference type="SMART" id="SM00297">
    <property type="entry name" value="BROMO"/>
    <property type="match status" value="1"/>
</dbReference>
<feature type="compositionally biased region" description="Polar residues" evidence="6">
    <location>
        <begin position="600"/>
        <end position="610"/>
    </location>
</feature>
<dbReference type="PRINTS" id="PR00503">
    <property type="entry name" value="BROMODOMAIN"/>
</dbReference>
<dbReference type="PROSITE" id="PS00633">
    <property type="entry name" value="BROMODOMAIN_1"/>
    <property type="match status" value="1"/>
</dbReference>
<dbReference type="Pfam" id="PF00439">
    <property type="entry name" value="Bromodomain"/>
    <property type="match status" value="1"/>
</dbReference>
<feature type="compositionally biased region" description="Low complexity" evidence="6">
    <location>
        <begin position="622"/>
        <end position="639"/>
    </location>
</feature>
<dbReference type="OrthoDB" id="21449at2759"/>
<evidence type="ECO:0000256" key="2">
    <source>
        <dbReference type="ARBA" id="ARBA00023117"/>
    </source>
</evidence>
<name>A0A484KMF8_9ASTE</name>
<evidence type="ECO:0000256" key="3">
    <source>
        <dbReference type="ARBA" id="ARBA00023163"/>
    </source>
</evidence>
<dbReference type="SUPFAM" id="SSF47370">
    <property type="entry name" value="Bromodomain"/>
    <property type="match status" value="1"/>
</dbReference>
<keyword evidence="5" id="KW-0175">Coiled coil</keyword>
<evidence type="ECO:0000256" key="6">
    <source>
        <dbReference type="SAM" id="MobiDB-lite"/>
    </source>
</evidence>
<proteinExistence type="predicted"/>
<dbReference type="PROSITE" id="PS51525">
    <property type="entry name" value="NET"/>
    <property type="match status" value="1"/>
</dbReference>
<dbReference type="InterPro" id="IPR001487">
    <property type="entry name" value="Bromodomain"/>
</dbReference>
<dbReference type="InterPro" id="IPR036427">
    <property type="entry name" value="Bromodomain-like_sf"/>
</dbReference>
<dbReference type="AlphaFoldDB" id="A0A484KMF8"/>
<evidence type="ECO:0000313" key="10">
    <source>
        <dbReference type="Proteomes" id="UP000595140"/>
    </source>
</evidence>
<evidence type="ECO:0000259" key="8">
    <source>
        <dbReference type="PROSITE" id="PS51525"/>
    </source>
</evidence>
<reference evidence="9 10" key="1">
    <citation type="submission" date="2018-04" db="EMBL/GenBank/DDBJ databases">
        <authorList>
            <person name="Vogel A."/>
        </authorList>
    </citation>
    <scope>NUCLEOTIDE SEQUENCE [LARGE SCALE GENOMIC DNA]</scope>
</reference>
<evidence type="ECO:0000313" key="9">
    <source>
        <dbReference type="EMBL" id="VFQ64319.1"/>
    </source>
</evidence>
<dbReference type="InterPro" id="IPR018359">
    <property type="entry name" value="Bromodomain_CS"/>
</dbReference>
<protein>
    <recommendedName>
        <fullName evidence="11">Bromo domain-containing protein</fullName>
    </recommendedName>
</protein>
<feature type="compositionally biased region" description="Basic and acidic residues" evidence="6">
    <location>
        <begin position="54"/>
        <end position="81"/>
    </location>
</feature>
<evidence type="ECO:0000256" key="1">
    <source>
        <dbReference type="ARBA" id="ARBA00023015"/>
    </source>
</evidence>
<dbReference type="Gene3D" id="1.20.920.10">
    <property type="entry name" value="Bromodomain-like"/>
    <property type="match status" value="1"/>
</dbReference>
<evidence type="ECO:0000256" key="4">
    <source>
        <dbReference type="PROSITE-ProRule" id="PRU00035"/>
    </source>
</evidence>
<feature type="region of interest" description="Disordered" evidence="6">
    <location>
        <begin position="593"/>
        <end position="663"/>
    </location>
</feature>
<dbReference type="PROSITE" id="PS50014">
    <property type="entry name" value="BROMODOMAIN_2"/>
    <property type="match status" value="1"/>
</dbReference>
<dbReference type="Proteomes" id="UP000595140">
    <property type="component" value="Unassembled WGS sequence"/>
</dbReference>
<keyword evidence="10" id="KW-1185">Reference proteome</keyword>
<dbReference type="Pfam" id="PF17035">
    <property type="entry name" value="BET"/>
    <property type="match status" value="1"/>
</dbReference>
<sequence>MDSGITDLNSSEWLRRDGTIKVYTRKGKRKAAVLTAVDDRPQTFKSGDNGQTKESVDVHEPSRRTLEPEGKELPKQPEEHPNDLLQLGVVPEPQSLTGDGPLGDEHLVVGEGQGGGNGLVNRTDEQDEVIRSHPVLQDDNHIGELPSVHCVETEVVKPVISRVKDMVRINFSGARSVNEIRDLLKKVESELNQVRSLVRKLETTELQLASHGNSVDVSNGGTISAVACDFGDPGHPQFSPSWEIKNRALMRGNSEVCSMGHQDFRRCRTPSISVSEINIGDDELVEKEKRTPKANQYYTNTEFLTGKDFLPPESNKNLKPNGAGKKHGGRGFSFSDGSYWHKNSKVFRNCSSLLQKLMNHTYGWVFNTPVNANALGLHDYHDIIKHPMDFGTIKTRLSRNMYKSPMEFAHDVRLVFRNAMTYNPKGQDVHIMAEQMSKIFEEKWVFIEAEYNPSWKLQVCHDSGFPVDTKKNSSFPCRTQFLKKPKANDLNKRNMTFEEKQMLGRSLQTLPPERLDGIVQIIKKRNPAHAQHNDEIEVDIDGVDAETLWELDRFVTNCKKNLSKNKKKAKTKHARAAQAALPTIPCPVVNHSQKEHKTGETSYCPTTSPAPVQCDMQVDNVNRSSNSRSSSSDSGSPSSDSDDDSSSASGSDAVHSPKNCLDS</sequence>
<organism evidence="9 10">
    <name type="scientific">Cuscuta campestris</name>
    <dbReference type="NCBI Taxonomy" id="132261"/>
    <lineage>
        <taxon>Eukaryota</taxon>
        <taxon>Viridiplantae</taxon>
        <taxon>Streptophyta</taxon>
        <taxon>Embryophyta</taxon>
        <taxon>Tracheophyta</taxon>
        <taxon>Spermatophyta</taxon>
        <taxon>Magnoliopsida</taxon>
        <taxon>eudicotyledons</taxon>
        <taxon>Gunneridae</taxon>
        <taxon>Pentapetalae</taxon>
        <taxon>asterids</taxon>
        <taxon>lamiids</taxon>
        <taxon>Solanales</taxon>
        <taxon>Convolvulaceae</taxon>
        <taxon>Cuscuteae</taxon>
        <taxon>Cuscuta</taxon>
        <taxon>Cuscuta subgen. Grammica</taxon>
        <taxon>Cuscuta sect. Cleistogrammica</taxon>
    </lineage>
</organism>
<evidence type="ECO:0000256" key="5">
    <source>
        <dbReference type="SAM" id="Coils"/>
    </source>
</evidence>